<keyword evidence="2" id="KW-1185">Reference proteome</keyword>
<sequence length="100" mass="11611">MFGVSSLGLLPDARSPPLLNFLYSSGTNYVLHYELHETFGTWEKYHHLWRIEKETAIRDFIASSPSLQDYDKTLKSYVLLDKKIRAEPSRYRVGAFLVNT</sequence>
<comment type="caution">
    <text evidence="1">The sequence shown here is derived from an EMBL/GenBank/DDBJ whole genome shotgun (WGS) entry which is preliminary data.</text>
</comment>
<evidence type="ECO:0000313" key="2">
    <source>
        <dbReference type="Proteomes" id="UP001381693"/>
    </source>
</evidence>
<dbReference type="EMBL" id="JAXCGZ010010434">
    <property type="protein sequence ID" value="KAK7075552.1"/>
    <property type="molecule type" value="Genomic_DNA"/>
</dbReference>
<name>A0AAN8X0S3_HALRR</name>
<organism evidence="1 2">
    <name type="scientific">Halocaridina rubra</name>
    <name type="common">Hawaiian red shrimp</name>
    <dbReference type="NCBI Taxonomy" id="373956"/>
    <lineage>
        <taxon>Eukaryota</taxon>
        <taxon>Metazoa</taxon>
        <taxon>Ecdysozoa</taxon>
        <taxon>Arthropoda</taxon>
        <taxon>Crustacea</taxon>
        <taxon>Multicrustacea</taxon>
        <taxon>Malacostraca</taxon>
        <taxon>Eumalacostraca</taxon>
        <taxon>Eucarida</taxon>
        <taxon>Decapoda</taxon>
        <taxon>Pleocyemata</taxon>
        <taxon>Caridea</taxon>
        <taxon>Atyoidea</taxon>
        <taxon>Atyidae</taxon>
        <taxon>Halocaridina</taxon>
    </lineage>
</organism>
<evidence type="ECO:0000313" key="1">
    <source>
        <dbReference type="EMBL" id="KAK7075552.1"/>
    </source>
</evidence>
<proteinExistence type="predicted"/>
<gene>
    <name evidence="1" type="ORF">SK128_016782</name>
</gene>
<accession>A0AAN8X0S3</accession>
<dbReference type="Proteomes" id="UP001381693">
    <property type="component" value="Unassembled WGS sequence"/>
</dbReference>
<dbReference type="AlphaFoldDB" id="A0AAN8X0S3"/>
<protein>
    <submittedName>
        <fullName evidence="1">Uncharacterized protein</fullName>
    </submittedName>
</protein>
<reference evidence="1 2" key="1">
    <citation type="submission" date="2023-11" db="EMBL/GenBank/DDBJ databases">
        <title>Halocaridina rubra genome assembly.</title>
        <authorList>
            <person name="Smith C."/>
        </authorList>
    </citation>
    <scope>NUCLEOTIDE SEQUENCE [LARGE SCALE GENOMIC DNA]</scope>
    <source>
        <strain evidence="1">EP-1</strain>
        <tissue evidence="1">Whole</tissue>
    </source>
</reference>
<feature type="non-terminal residue" evidence="1">
    <location>
        <position position="100"/>
    </location>
</feature>